<dbReference type="EMBL" id="JACHMH010000001">
    <property type="protein sequence ID" value="MBB4678113.1"/>
    <property type="molecule type" value="Genomic_DNA"/>
</dbReference>
<dbReference type="Gene3D" id="3.90.25.10">
    <property type="entry name" value="UDP-galactose 4-epimerase, domain 1"/>
    <property type="match status" value="1"/>
</dbReference>
<gene>
    <name evidence="2" type="ORF">HNR67_004231</name>
</gene>
<accession>A0A7W7FV40</accession>
<proteinExistence type="predicted"/>
<dbReference type="PANTHER" id="PTHR43162:SF1">
    <property type="entry name" value="PRESTALK A DIFFERENTIATION PROTEIN A"/>
    <property type="match status" value="1"/>
</dbReference>
<sequence length="296" mass="31278">MNTPSAPPELAVTGASGNIGRALVRELTLAGHRVRALVRKGSELPGHPLVQRVEVDLERGQTVAEALAGIRSLFLLTPFHPRQDLVQAGLVEAAVRAGVGHVVKLSALGADPAAPALVHRQHGLAEQAVAESGLGYTLLRPNAFMQNTVQWLPTVAAKDAIILPAGNSRVSMVDTRDIAAVAARALTDPLRHAGAHDLTGPKALTYTEVAAALSTVAGRPIRHLDVTPEQAGAAMLANGVPEWAVRARLELYATYRAGEAELLSPAVREITGREPRDFVAFATELAGELRRDHAKT</sequence>
<evidence type="ECO:0000313" key="2">
    <source>
        <dbReference type="EMBL" id="MBB4678113.1"/>
    </source>
</evidence>
<keyword evidence="3" id="KW-1185">Reference proteome</keyword>
<feature type="domain" description="NmrA-like" evidence="1">
    <location>
        <begin position="10"/>
        <end position="240"/>
    </location>
</feature>
<organism evidence="2 3">
    <name type="scientific">Crossiella cryophila</name>
    <dbReference type="NCBI Taxonomy" id="43355"/>
    <lineage>
        <taxon>Bacteria</taxon>
        <taxon>Bacillati</taxon>
        <taxon>Actinomycetota</taxon>
        <taxon>Actinomycetes</taxon>
        <taxon>Pseudonocardiales</taxon>
        <taxon>Pseudonocardiaceae</taxon>
        <taxon>Crossiella</taxon>
    </lineage>
</organism>
<dbReference type="Gene3D" id="3.40.50.720">
    <property type="entry name" value="NAD(P)-binding Rossmann-like Domain"/>
    <property type="match status" value="1"/>
</dbReference>
<evidence type="ECO:0000259" key="1">
    <source>
        <dbReference type="Pfam" id="PF05368"/>
    </source>
</evidence>
<dbReference type="RefSeq" id="WP_185003982.1">
    <property type="nucleotide sequence ID" value="NZ_BAAAUI010000041.1"/>
</dbReference>
<dbReference type="InterPro" id="IPR036291">
    <property type="entry name" value="NAD(P)-bd_dom_sf"/>
</dbReference>
<dbReference type="InterPro" id="IPR051604">
    <property type="entry name" value="Ergot_Alk_Oxidoreductase"/>
</dbReference>
<dbReference type="AlphaFoldDB" id="A0A7W7FV40"/>
<dbReference type="Pfam" id="PF05368">
    <property type="entry name" value="NmrA"/>
    <property type="match status" value="1"/>
</dbReference>
<dbReference type="Proteomes" id="UP000533598">
    <property type="component" value="Unassembled WGS sequence"/>
</dbReference>
<name>A0A7W7FV40_9PSEU</name>
<comment type="caution">
    <text evidence="2">The sequence shown here is derived from an EMBL/GenBank/DDBJ whole genome shotgun (WGS) entry which is preliminary data.</text>
</comment>
<dbReference type="InterPro" id="IPR008030">
    <property type="entry name" value="NmrA-like"/>
</dbReference>
<reference evidence="2 3" key="1">
    <citation type="submission" date="2020-08" db="EMBL/GenBank/DDBJ databases">
        <title>Sequencing the genomes of 1000 actinobacteria strains.</title>
        <authorList>
            <person name="Klenk H.-P."/>
        </authorList>
    </citation>
    <scope>NUCLEOTIDE SEQUENCE [LARGE SCALE GENOMIC DNA]</scope>
    <source>
        <strain evidence="2 3">DSM 44230</strain>
    </source>
</reference>
<evidence type="ECO:0000313" key="3">
    <source>
        <dbReference type="Proteomes" id="UP000533598"/>
    </source>
</evidence>
<dbReference type="PANTHER" id="PTHR43162">
    <property type="match status" value="1"/>
</dbReference>
<protein>
    <submittedName>
        <fullName evidence="2">Uncharacterized protein YbjT (DUF2867 family)</fullName>
    </submittedName>
</protein>
<dbReference type="CDD" id="cd05269">
    <property type="entry name" value="TMR_SDR_a"/>
    <property type="match status" value="1"/>
</dbReference>
<dbReference type="SUPFAM" id="SSF51735">
    <property type="entry name" value="NAD(P)-binding Rossmann-fold domains"/>
    <property type="match status" value="1"/>
</dbReference>